<dbReference type="RefSeq" id="WP_249480078.1">
    <property type="nucleotide sequence ID" value="NZ_CP097218.1"/>
</dbReference>
<evidence type="ECO:0000256" key="1">
    <source>
        <dbReference type="SAM" id="Phobius"/>
    </source>
</evidence>
<evidence type="ECO:0000313" key="2">
    <source>
        <dbReference type="EMBL" id="UQN30677.1"/>
    </source>
</evidence>
<evidence type="ECO:0000313" key="3">
    <source>
        <dbReference type="Proteomes" id="UP001055868"/>
    </source>
</evidence>
<dbReference type="Proteomes" id="UP001055868">
    <property type="component" value="Chromosome"/>
</dbReference>
<feature type="transmembrane region" description="Helical" evidence="1">
    <location>
        <begin position="43"/>
        <end position="62"/>
    </location>
</feature>
<dbReference type="EMBL" id="CP097218">
    <property type="protein sequence ID" value="UQN30677.1"/>
    <property type="molecule type" value="Genomic_DNA"/>
</dbReference>
<name>A0ABY4N808_9MICO</name>
<accession>A0ABY4N808</accession>
<keyword evidence="1" id="KW-1133">Transmembrane helix</keyword>
<feature type="transmembrane region" description="Helical" evidence="1">
    <location>
        <begin position="20"/>
        <end position="37"/>
    </location>
</feature>
<gene>
    <name evidence="2" type="ORF">M4486_05070</name>
</gene>
<keyword evidence="1" id="KW-0472">Membrane</keyword>
<sequence length="141" mass="14596">MRLLRRARAVLVSTTGTERILYTMTAGYVALAILEGVRHEDVAAVVGCGSAAFLALVCALMTREAATLARTTAGPLGGRGCTLVAFHGGPLDGGTSMVPHSHAPGAQVDAVVVPVEGGRYVAVDVESTVYRLEFEPEEATA</sequence>
<proteinExistence type="predicted"/>
<organism evidence="2 3">
    <name type="scientific">Brachybacterium kimchii</name>
    <dbReference type="NCBI Taxonomy" id="2942909"/>
    <lineage>
        <taxon>Bacteria</taxon>
        <taxon>Bacillati</taxon>
        <taxon>Actinomycetota</taxon>
        <taxon>Actinomycetes</taxon>
        <taxon>Micrococcales</taxon>
        <taxon>Dermabacteraceae</taxon>
        <taxon>Brachybacterium</taxon>
    </lineage>
</organism>
<reference evidence="2" key="1">
    <citation type="submission" date="2022-05" db="EMBL/GenBank/DDBJ databases">
        <title>Genomic analysis of Brachybacterium sp. CBA3104.</title>
        <authorList>
            <person name="Roh S.W."/>
            <person name="Kim Y.B."/>
            <person name="Kim Y."/>
        </authorList>
    </citation>
    <scope>NUCLEOTIDE SEQUENCE</scope>
    <source>
        <strain evidence="2">CBA3104</strain>
    </source>
</reference>
<keyword evidence="1" id="KW-0812">Transmembrane</keyword>
<keyword evidence="3" id="KW-1185">Reference proteome</keyword>
<protein>
    <submittedName>
        <fullName evidence="2">Uncharacterized protein</fullName>
    </submittedName>
</protein>